<dbReference type="SUPFAM" id="SSF52172">
    <property type="entry name" value="CheY-like"/>
    <property type="match status" value="1"/>
</dbReference>
<dbReference type="Pfam" id="PF00512">
    <property type="entry name" value="HisKA"/>
    <property type="match status" value="1"/>
</dbReference>
<evidence type="ECO:0000256" key="3">
    <source>
        <dbReference type="ARBA" id="ARBA00022553"/>
    </source>
</evidence>
<dbReference type="InterPro" id="IPR013767">
    <property type="entry name" value="PAS_fold"/>
</dbReference>
<name>A0ABW3AMP0_9SPHI</name>
<dbReference type="InterPro" id="IPR001610">
    <property type="entry name" value="PAC"/>
</dbReference>
<dbReference type="PROSITE" id="PS50112">
    <property type="entry name" value="PAS"/>
    <property type="match status" value="1"/>
</dbReference>
<feature type="domain" description="PAC" evidence="10">
    <location>
        <begin position="525"/>
        <end position="578"/>
    </location>
</feature>
<dbReference type="InterPro" id="IPR036890">
    <property type="entry name" value="HATPase_C_sf"/>
</dbReference>
<accession>A0ABW3AMP0</accession>
<evidence type="ECO:0000259" key="10">
    <source>
        <dbReference type="PROSITE" id="PS50113"/>
    </source>
</evidence>
<evidence type="ECO:0000256" key="5">
    <source>
        <dbReference type="PROSITE-ProRule" id="PRU00169"/>
    </source>
</evidence>
<keyword evidence="6" id="KW-1133">Transmembrane helix</keyword>
<dbReference type="CDD" id="cd17546">
    <property type="entry name" value="REC_hyHK_CKI1_RcsC-like"/>
    <property type="match status" value="1"/>
</dbReference>
<dbReference type="Gene3D" id="3.30.450.20">
    <property type="entry name" value="PAS domain"/>
    <property type="match status" value="4"/>
</dbReference>
<dbReference type="Gene3D" id="2.10.70.100">
    <property type="match status" value="2"/>
</dbReference>
<dbReference type="InterPro" id="IPR003594">
    <property type="entry name" value="HATPase_dom"/>
</dbReference>
<sequence>MSFKNRVLVSIENDITIYRLVLVGLLVASPALHYLCYNNSYDPFWLRGINSGLCLVTLAFSYSKNKAIFKSMIYVTIASFMFINNYLLLGTNGFANVYLFSSITIFIALTLFCKQRIEFIGISIFNFIAVVAAYSFAPKLNITFTALIILIGVFDLIAYMSFLAVMAYKAQFKKAVSNVIELNESLLTKSRKLKESQQQLHALISSVNDTIFEFDENQTCINAWFGPQTPAYLNREQFLNKTLTEAIGPDKARPFLEAYNYVIQHKKPHSIEFSSIYGEAGWFVAKASPVLDVNGNYTKRISVAVTDITEQKRYANALIENESLLLQAQHIAKTGNWWYDEYSKENYWSESLYHILEVNEIPNGLTRFEYYLSLVHPNDRDAVSGYLTNIYFTDKNSIHHKLITPKGNLRYLKILRGDLLYDADGNIKRVVGIIQDITESKLAEKAVKVSQAELLEAQTIAKIGNWKWDSATNVLAWSHEVNSIHEIDISRASKSRFGRLLLQYIHPDDKYIARQLFGNGNVSGESFEYRIVTPKGNIKYINVITGKLMYRQDGSIRKIIGTLQDITQRKQAEIEQHRTENKYRRVLETIKLAAVSLDASGKVIFCNKYLANLLGYTQSEMMGMNWMQNFVTDDHRQIITQWFTGNQVKAHYTNPVICRNGDLRIISWQNTVSYDERGNIKETTSIGEDITVQQKVRQELITAKEQAERSSHFKSEFLSIMSHEIRTPMNAVIGTTNLLLQENPKPEQLEYLNTLKFSSDNLLAIINDILDYNKIEAGKLQLSHAPFNIYQLTQNIRQLFYAKATEKDLAIELFIDNDIPEFLMGDHIRLSQILFNLVSNAVKFTHKGKVTIALENEHKQNTGDVSIRFTVTDTGIGIAPENLTLVFDPFIQGPQTITHEYGGTGLGLAITRRLIELYQSSIDVASNLGEGTKFTFTIRFAIATQVLQSEKNVNASVAAILPQSLAGISVLVVDDNKMNLMIASKFLKKWDAKVSEAINGRIALEMTIANNGYDLIIMDLQMPVMDGFEATALIKQRYPDVPVIAFTADAMPETHTKAYEAGMCDYLTKPFVPEVLFEKISKYCKLNTNTSSLPE</sequence>
<dbReference type="EC" id="2.7.13.3" evidence="2"/>
<keyword evidence="3 5" id="KW-0597">Phosphoprotein</keyword>
<evidence type="ECO:0000313" key="11">
    <source>
        <dbReference type="EMBL" id="MFD0792242.1"/>
    </source>
</evidence>
<dbReference type="SMART" id="SM00086">
    <property type="entry name" value="PAC"/>
    <property type="match status" value="4"/>
</dbReference>
<dbReference type="Pfam" id="PF13426">
    <property type="entry name" value="PAS_9"/>
    <property type="match status" value="1"/>
</dbReference>
<dbReference type="Gene3D" id="1.10.287.130">
    <property type="match status" value="1"/>
</dbReference>
<dbReference type="Pfam" id="PF00072">
    <property type="entry name" value="Response_reg"/>
    <property type="match status" value="1"/>
</dbReference>
<dbReference type="Pfam" id="PF08448">
    <property type="entry name" value="PAS_4"/>
    <property type="match status" value="1"/>
</dbReference>
<feature type="domain" description="PAC" evidence="10">
    <location>
        <begin position="396"/>
        <end position="449"/>
    </location>
</feature>
<comment type="catalytic activity">
    <reaction evidence="1">
        <text>ATP + protein L-histidine = ADP + protein N-phospho-L-histidine.</text>
        <dbReference type="EC" id="2.7.13.3"/>
    </reaction>
</comment>
<dbReference type="InterPro" id="IPR000700">
    <property type="entry name" value="PAS-assoc_C"/>
</dbReference>
<dbReference type="InterPro" id="IPR001789">
    <property type="entry name" value="Sig_transdc_resp-reg_receiver"/>
</dbReference>
<feature type="domain" description="PAS" evidence="9">
    <location>
        <begin position="579"/>
        <end position="641"/>
    </location>
</feature>
<feature type="domain" description="PAC" evidence="10">
    <location>
        <begin position="267"/>
        <end position="320"/>
    </location>
</feature>
<evidence type="ECO:0000259" key="8">
    <source>
        <dbReference type="PROSITE" id="PS50110"/>
    </source>
</evidence>
<gene>
    <name evidence="11" type="ORF">ACFQZX_01360</name>
</gene>
<feature type="transmembrane region" description="Helical" evidence="6">
    <location>
        <begin position="43"/>
        <end position="60"/>
    </location>
</feature>
<dbReference type="Proteomes" id="UP001597010">
    <property type="component" value="Unassembled WGS sequence"/>
</dbReference>
<dbReference type="SUPFAM" id="SSF55785">
    <property type="entry name" value="PYP-like sensor domain (PAS domain)"/>
    <property type="match status" value="4"/>
</dbReference>
<dbReference type="PANTHER" id="PTHR45339:SF1">
    <property type="entry name" value="HYBRID SIGNAL TRANSDUCTION HISTIDINE KINASE J"/>
    <property type="match status" value="1"/>
</dbReference>
<feature type="transmembrane region" description="Helical" evidence="6">
    <location>
        <begin position="20"/>
        <end position="37"/>
    </location>
</feature>
<dbReference type="InterPro" id="IPR013656">
    <property type="entry name" value="PAS_4"/>
</dbReference>
<evidence type="ECO:0000259" key="9">
    <source>
        <dbReference type="PROSITE" id="PS50112"/>
    </source>
</evidence>
<comment type="caution">
    <text evidence="11">The sequence shown here is derived from an EMBL/GenBank/DDBJ whole genome shotgun (WGS) entry which is preliminary data.</text>
</comment>
<evidence type="ECO:0000256" key="4">
    <source>
        <dbReference type="ARBA" id="ARBA00023012"/>
    </source>
</evidence>
<dbReference type="InterPro" id="IPR011006">
    <property type="entry name" value="CheY-like_superfamily"/>
</dbReference>
<dbReference type="Pfam" id="PF00989">
    <property type="entry name" value="PAS"/>
    <property type="match status" value="1"/>
</dbReference>
<dbReference type="CDD" id="cd00130">
    <property type="entry name" value="PAS"/>
    <property type="match status" value="2"/>
</dbReference>
<feature type="transmembrane region" description="Helical" evidence="6">
    <location>
        <begin position="95"/>
        <end position="112"/>
    </location>
</feature>
<reference evidence="12" key="1">
    <citation type="journal article" date="2019" name="Int. J. Syst. Evol. Microbiol.">
        <title>The Global Catalogue of Microorganisms (GCM) 10K type strain sequencing project: providing services to taxonomists for standard genome sequencing and annotation.</title>
        <authorList>
            <consortium name="The Broad Institute Genomics Platform"/>
            <consortium name="The Broad Institute Genome Sequencing Center for Infectious Disease"/>
            <person name="Wu L."/>
            <person name="Ma J."/>
        </authorList>
    </citation>
    <scope>NUCLEOTIDE SEQUENCE [LARGE SCALE GENOMIC DNA]</scope>
    <source>
        <strain evidence="12">CCUG 61484</strain>
    </source>
</reference>
<feature type="transmembrane region" description="Helical" evidence="6">
    <location>
        <begin position="143"/>
        <end position="168"/>
    </location>
</feature>
<evidence type="ECO:0000259" key="7">
    <source>
        <dbReference type="PROSITE" id="PS50109"/>
    </source>
</evidence>
<evidence type="ECO:0000256" key="6">
    <source>
        <dbReference type="SAM" id="Phobius"/>
    </source>
</evidence>
<dbReference type="SMART" id="SM00448">
    <property type="entry name" value="REC"/>
    <property type="match status" value="1"/>
</dbReference>
<dbReference type="InterPro" id="IPR035965">
    <property type="entry name" value="PAS-like_dom_sf"/>
</dbReference>
<dbReference type="InterPro" id="IPR004358">
    <property type="entry name" value="Sig_transdc_His_kin-like_C"/>
</dbReference>
<feature type="transmembrane region" description="Helical" evidence="6">
    <location>
        <begin position="119"/>
        <end position="137"/>
    </location>
</feature>
<dbReference type="Pfam" id="PF02518">
    <property type="entry name" value="HATPase_c"/>
    <property type="match status" value="1"/>
</dbReference>
<dbReference type="InterPro" id="IPR003661">
    <property type="entry name" value="HisK_dim/P_dom"/>
</dbReference>
<dbReference type="PANTHER" id="PTHR45339">
    <property type="entry name" value="HYBRID SIGNAL TRANSDUCTION HISTIDINE KINASE J"/>
    <property type="match status" value="1"/>
</dbReference>
<dbReference type="SMART" id="SM00091">
    <property type="entry name" value="PAS"/>
    <property type="match status" value="2"/>
</dbReference>
<dbReference type="Gene3D" id="3.30.565.10">
    <property type="entry name" value="Histidine kinase-like ATPase, C-terminal domain"/>
    <property type="match status" value="1"/>
</dbReference>
<dbReference type="SMART" id="SM00387">
    <property type="entry name" value="HATPase_c"/>
    <property type="match status" value="1"/>
</dbReference>
<dbReference type="CDD" id="cd00082">
    <property type="entry name" value="HisKA"/>
    <property type="match status" value="1"/>
</dbReference>
<dbReference type="Gene3D" id="3.40.50.2300">
    <property type="match status" value="1"/>
</dbReference>
<dbReference type="PRINTS" id="PR00344">
    <property type="entry name" value="BCTRLSENSOR"/>
</dbReference>
<proteinExistence type="predicted"/>
<dbReference type="EMBL" id="JBHTHZ010000001">
    <property type="protein sequence ID" value="MFD0792242.1"/>
    <property type="molecule type" value="Genomic_DNA"/>
</dbReference>
<evidence type="ECO:0000256" key="2">
    <source>
        <dbReference type="ARBA" id="ARBA00012438"/>
    </source>
</evidence>
<feature type="domain" description="Response regulatory" evidence="8">
    <location>
        <begin position="969"/>
        <end position="1084"/>
    </location>
</feature>
<keyword evidence="6" id="KW-0472">Membrane</keyword>
<dbReference type="SMART" id="SM00388">
    <property type="entry name" value="HisKA"/>
    <property type="match status" value="1"/>
</dbReference>
<evidence type="ECO:0000313" key="12">
    <source>
        <dbReference type="Proteomes" id="UP001597010"/>
    </source>
</evidence>
<feature type="domain" description="Histidine kinase" evidence="7">
    <location>
        <begin position="720"/>
        <end position="942"/>
    </location>
</feature>
<keyword evidence="4" id="KW-0902">Two-component regulatory system</keyword>
<dbReference type="InterPro" id="IPR005467">
    <property type="entry name" value="His_kinase_dom"/>
</dbReference>
<dbReference type="SUPFAM" id="SSF55874">
    <property type="entry name" value="ATPase domain of HSP90 chaperone/DNA topoisomerase II/histidine kinase"/>
    <property type="match status" value="1"/>
</dbReference>
<dbReference type="CDD" id="cd16922">
    <property type="entry name" value="HATPase_EvgS-ArcB-TorS-like"/>
    <property type="match status" value="1"/>
</dbReference>
<feature type="modified residue" description="4-aspartylphosphate" evidence="5">
    <location>
        <position position="1019"/>
    </location>
</feature>
<dbReference type="PROSITE" id="PS50110">
    <property type="entry name" value="RESPONSE_REGULATORY"/>
    <property type="match status" value="1"/>
</dbReference>
<dbReference type="PROSITE" id="PS50109">
    <property type="entry name" value="HIS_KIN"/>
    <property type="match status" value="1"/>
</dbReference>
<evidence type="ECO:0000256" key="1">
    <source>
        <dbReference type="ARBA" id="ARBA00000085"/>
    </source>
</evidence>
<keyword evidence="6" id="KW-0812">Transmembrane</keyword>
<keyword evidence="12" id="KW-1185">Reference proteome</keyword>
<dbReference type="NCBIfam" id="TIGR00229">
    <property type="entry name" value="sensory_box"/>
    <property type="match status" value="1"/>
</dbReference>
<organism evidence="11 12">
    <name type="scientific">Mucilaginibacter litoreus</name>
    <dbReference type="NCBI Taxonomy" id="1048221"/>
    <lineage>
        <taxon>Bacteria</taxon>
        <taxon>Pseudomonadati</taxon>
        <taxon>Bacteroidota</taxon>
        <taxon>Sphingobacteriia</taxon>
        <taxon>Sphingobacteriales</taxon>
        <taxon>Sphingobacteriaceae</taxon>
        <taxon>Mucilaginibacter</taxon>
    </lineage>
</organism>
<dbReference type="InterPro" id="IPR036097">
    <property type="entry name" value="HisK_dim/P_sf"/>
</dbReference>
<feature type="transmembrane region" description="Helical" evidence="6">
    <location>
        <begin position="72"/>
        <end position="89"/>
    </location>
</feature>
<protein>
    <recommendedName>
        <fullName evidence="2">histidine kinase</fullName>
        <ecNumber evidence="2">2.7.13.3</ecNumber>
    </recommendedName>
</protein>
<dbReference type="SUPFAM" id="SSF47384">
    <property type="entry name" value="Homodimeric domain of signal transducing histidine kinase"/>
    <property type="match status" value="1"/>
</dbReference>
<dbReference type="RefSeq" id="WP_377110948.1">
    <property type="nucleotide sequence ID" value="NZ_JBHTHZ010000001.1"/>
</dbReference>
<dbReference type="InterPro" id="IPR000014">
    <property type="entry name" value="PAS"/>
</dbReference>
<dbReference type="PROSITE" id="PS50113">
    <property type="entry name" value="PAC"/>
    <property type="match status" value="3"/>
</dbReference>